<dbReference type="EMBL" id="BHXC01000006">
    <property type="protein sequence ID" value="GCB92154.1"/>
    <property type="molecule type" value="Genomic_DNA"/>
</dbReference>
<sequence>MGTIITVTVISIAIVTGMFLIHRLNAQHDERIAASPFSDALPGSGLRSRTSKRPTEPVEPPVANRHEPHAGGRG</sequence>
<dbReference type="Proteomes" id="UP000288351">
    <property type="component" value="Unassembled WGS sequence"/>
</dbReference>
<evidence type="ECO:0000313" key="3">
    <source>
        <dbReference type="Proteomes" id="UP000288351"/>
    </source>
</evidence>
<feature type="compositionally biased region" description="Basic and acidic residues" evidence="1">
    <location>
        <begin position="64"/>
        <end position="74"/>
    </location>
</feature>
<protein>
    <submittedName>
        <fullName evidence="2">Uncharacterized protein</fullName>
    </submittedName>
</protein>
<evidence type="ECO:0000313" key="2">
    <source>
        <dbReference type="EMBL" id="GCB92154.1"/>
    </source>
</evidence>
<accession>A0A401R3H1</accession>
<comment type="caution">
    <text evidence="2">The sequence shown here is derived from an EMBL/GenBank/DDBJ whole genome shotgun (WGS) entry which is preliminary data.</text>
</comment>
<proteinExistence type="predicted"/>
<feature type="region of interest" description="Disordered" evidence="1">
    <location>
        <begin position="34"/>
        <end position="74"/>
    </location>
</feature>
<organism evidence="2 3">
    <name type="scientific">Streptomyces noursei</name>
    <name type="common">Streptomyces albulus</name>
    <dbReference type="NCBI Taxonomy" id="1971"/>
    <lineage>
        <taxon>Bacteria</taxon>
        <taxon>Bacillati</taxon>
        <taxon>Actinomycetota</taxon>
        <taxon>Actinomycetes</taxon>
        <taxon>Kitasatosporales</taxon>
        <taxon>Streptomycetaceae</taxon>
        <taxon>Streptomyces</taxon>
    </lineage>
</organism>
<gene>
    <name evidence="2" type="ORF">SALB_04913</name>
</gene>
<reference evidence="2 3" key="1">
    <citation type="journal article" date="2019" name="Microbiol. Resour. Announc.">
        <title>Draft Genome Sequence of the Most Traditional epsilon-Poly-l-Lysine Producer, Streptomyces albulus NBRC14147.</title>
        <authorList>
            <person name="Yamanaka K."/>
            <person name="Hamano Y."/>
        </authorList>
    </citation>
    <scope>NUCLEOTIDE SEQUENCE [LARGE SCALE GENOMIC DNA]</scope>
    <source>
        <strain evidence="2 3">NBRC 14147</strain>
    </source>
</reference>
<evidence type="ECO:0000256" key="1">
    <source>
        <dbReference type="SAM" id="MobiDB-lite"/>
    </source>
</evidence>
<name>A0A401R3H1_STRNR</name>
<dbReference type="AlphaFoldDB" id="A0A401R3H1"/>